<dbReference type="EMBL" id="JAVHNQ010000001">
    <property type="protein sequence ID" value="KAK6359629.1"/>
    <property type="molecule type" value="Genomic_DNA"/>
</dbReference>
<dbReference type="GO" id="GO:0016150">
    <property type="term" value="F:translation release factor activity, codon nonspecific"/>
    <property type="evidence" value="ECO:0007669"/>
    <property type="project" value="TreeGrafter"/>
</dbReference>
<protein>
    <recommendedName>
        <fullName evidence="2">Prokaryotic-type class I peptide chain release factors domain-containing protein</fullName>
    </recommendedName>
</protein>
<dbReference type="InterPro" id="IPR000352">
    <property type="entry name" value="Pep_chain_release_fac_I"/>
</dbReference>
<evidence type="ECO:0000313" key="4">
    <source>
        <dbReference type="Proteomes" id="UP001375240"/>
    </source>
</evidence>
<sequence length="231" mass="25953">MPSIHVKSKSNTQLLHHCLNPEMQLAYRWHQPLFRTSRLLLAPAAIGRHAGPCRIRFSPSNHLRLKSTSTSPSPDEKELVLARTWLKTFTQHKIPRSIGELAFSRSSGPGGQNVNKVNSKATLRVPIRKLEVFVPPIFIQGLKQNPRYLANNDSEVVISSDSSRSQSANVDDCYQKLYDAIVNSTAIPGETSDAQKERVKKLSQSYNEKRLKEKRKASSKKASRKGGFSDY</sequence>
<dbReference type="SUPFAM" id="SSF110916">
    <property type="entry name" value="Peptidyl-tRNA hydrolase domain-like"/>
    <property type="match status" value="1"/>
</dbReference>
<dbReference type="GO" id="GO:0004045">
    <property type="term" value="F:peptidyl-tRNA hydrolase activity"/>
    <property type="evidence" value="ECO:0007669"/>
    <property type="project" value="TreeGrafter"/>
</dbReference>
<accession>A0AAV9VEN1</accession>
<reference evidence="3 4" key="1">
    <citation type="submission" date="2019-10" db="EMBL/GenBank/DDBJ databases">
        <authorList>
            <person name="Palmer J.M."/>
        </authorList>
    </citation>
    <scope>NUCLEOTIDE SEQUENCE [LARGE SCALE GENOMIC DNA]</scope>
    <source>
        <strain evidence="3 4">TWF696</strain>
    </source>
</reference>
<dbReference type="Proteomes" id="UP001375240">
    <property type="component" value="Unassembled WGS sequence"/>
</dbReference>
<dbReference type="GO" id="GO:0005762">
    <property type="term" value="C:mitochondrial large ribosomal subunit"/>
    <property type="evidence" value="ECO:0007669"/>
    <property type="project" value="TreeGrafter"/>
</dbReference>
<proteinExistence type="predicted"/>
<keyword evidence="4" id="KW-1185">Reference proteome</keyword>
<dbReference type="GO" id="GO:0070126">
    <property type="term" value="P:mitochondrial translational termination"/>
    <property type="evidence" value="ECO:0007669"/>
    <property type="project" value="TreeGrafter"/>
</dbReference>
<organism evidence="3 4">
    <name type="scientific">Orbilia brochopaga</name>
    <dbReference type="NCBI Taxonomy" id="3140254"/>
    <lineage>
        <taxon>Eukaryota</taxon>
        <taxon>Fungi</taxon>
        <taxon>Dikarya</taxon>
        <taxon>Ascomycota</taxon>
        <taxon>Pezizomycotina</taxon>
        <taxon>Orbiliomycetes</taxon>
        <taxon>Orbiliales</taxon>
        <taxon>Orbiliaceae</taxon>
        <taxon>Orbilia</taxon>
    </lineage>
</organism>
<gene>
    <name evidence="3" type="ORF">TWF696_000775</name>
</gene>
<dbReference type="AlphaFoldDB" id="A0AAV9VEN1"/>
<evidence type="ECO:0000313" key="3">
    <source>
        <dbReference type="EMBL" id="KAK6359629.1"/>
    </source>
</evidence>
<comment type="caution">
    <text evidence="3">The sequence shown here is derived from an EMBL/GenBank/DDBJ whole genome shotgun (WGS) entry which is preliminary data.</text>
</comment>
<dbReference type="InterPro" id="IPR052104">
    <property type="entry name" value="Mito_Release_Factor_mL62"/>
</dbReference>
<evidence type="ECO:0000259" key="2">
    <source>
        <dbReference type="Pfam" id="PF00472"/>
    </source>
</evidence>
<evidence type="ECO:0000256" key="1">
    <source>
        <dbReference type="SAM" id="MobiDB-lite"/>
    </source>
</evidence>
<dbReference type="Gene3D" id="3.30.160.20">
    <property type="match status" value="1"/>
</dbReference>
<dbReference type="PANTHER" id="PTHR11075:SF54">
    <property type="entry name" value="LARGE RIBOSOMAL SUBUNIT PROTEIN ML62"/>
    <property type="match status" value="1"/>
</dbReference>
<name>A0AAV9VEN1_9PEZI</name>
<dbReference type="Pfam" id="PF00472">
    <property type="entry name" value="RF-1"/>
    <property type="match status" value="1"/>
</dbReference>
<feature type="compositionally biased region" description="Basic residues" evidence="1">
    <location>
        <begin position="212"/>
        <end position="224"/>
    </location>
</feature>
<feature type="region of interest" description="Disordered" evidence="1">
    <location>
        <begin position="189"/>
        <end position="231"/>
    </location>
</feature>
<feature type="domain" description="Prokaryotic-type class I peptide chain release factors" evidence="2">
    <location>
        <begin position="93"/>
        <end position="222"/>
    </location>
</feature>
<dbReference type="PANTHER" id="PTHR11075">
    <property type="entry name" value="PEPTIDE CHAIN RELEASE FACTOR"/>
    <property type="match status" value="1"/>
</dbReference>